<sequence>EEQLLISRRKPESSLFTLEDTNSMSYGLKVVKETLRMSNVLMWYPRVALTDFTIEGYEIKKGWHVNADATCIHYDPALYKDPLQFNPSRFEEMQKPYSFIPFGSGPRTCLGMNMAKVTMLVFLHRLTSGYRWTVDDLDPSLEKKSHIPRLRSGCPITLKAI</sequence>
<evidence type="ECO:0000256" key="3">
    <source>
        <dbReference type="ARBA" id="ARBA00022692"/>
    </source>
</evidence>
<dbReference type="SUPFAM" id="SSF48264">
    <property type="entry name" value="Cytochrome P450"/>
    <property type="match status" value="1"/>
</dbReference>
<dbReference type="PRINTS" id="PR00385">
    <property type="entry name" value="P450"/>
</dbReference>
<evidence type="ECO:0000256" key="1">
    <source>
        <dbReference type="ARBA" id="ARBA00004167"/>
    </source>
</evidence>
<evidence type="ECO:0000256" key="2">
    <source>
        <dbReference type="ARBA" id="ARBA00010617"/>
    </source>
</evidence>
<accession>A0A2I0JFC9</accession>
<comment type="cofactor">
    <cofactor evidence="7">
        <name>heme</name>
        <dbReference type="ChEBI" id="CHEBI:30413"/>
    </cofactor>
</comment>
<keyword evidence="8" id="KW-0503">Monooxygenase</keyword>
<dbReference type="GO" id="GO:0005506">
    <property type="term" value="F:iron ion binding"/>
    <property type="evidence" value="ECO:0007669"/>
    <property type="project" value="InterPro"/>
</dbReference>
<feature type="non-terminal residue" evidence="9">
    <location>
        <position position="1"/>
    </location>
</feature>
<keyword evidence="6 7" id="KW-0408">Iron</keyword>
<reference evidence="9 10" key="1">
    <citation type="submission" date="2017-11" db="EMBL/GenBank/DDBJ databases">
        <title>De-novo sequencing of pomegranate (Punica granatum L.) genome.</title>
        <authorList>
            <person name="Akparov Z."/>
            <person name="Amiraslanov A."/>
            <person name="Hajiyeva S."/>
            <person name="Abbasov M."/>
            <person name="Kaur K."/>
            <person name="Hamwieh A."/>
            <person name="Solovyev V."/>
            <person name="Salamov A."/>
            <person name="Braich B."/>
            <person name="Kosarev P."/>
            <person name="Mahmoud A."/>
            <person name="Hajiyev E."/>
            <person name="Babayeva S."/>
            <person name="Izzatullayeva V."/>
            <person name="Mammadov A."/>
            <person name="Mammadov A."/>
            <person name="Sharifova S."/>
            <person name="Ojaghi J."/>
            <person name="Eynullazada K."/>
            <person name="Bayramov B."/>
            <person name="Abdulazimova A."/>
            <person name="Shahmuradov I."/>
        </authorList>
    </citation>
    <scope>NUCLEOTIDE SEQUENCE [LARGE SCALE GENOMIC DNA]</scope>
    <source>
        <strain evidence="10">cv. AG2017</strain>
        <tissue evidence="9">Leaf</tissue>
    </source>
</reference>
<evidence type="ECO:0000256" key="8">
    <source>
        <dbReference type="RuleBase" id="RU000461"/>
    </source>
</evidence>
<comment type="caution">
    <text evidence="9">The sequence shown here is derived from an EMBL/GenBank/DDBJ whole genome shotgun (WGS) entry which is preliminary data.</text>
</comment>
<dbReference type="InterPro" id="IPR036396">
    <property type="entry name" value="Cyt_P450_sf"/>
</dbReference>
<gene>
    <name evidence="9" type="ORF">CRG98_024644</name>
</gene>
<dbReference type="GO" id="GO:0016132">
    <property type="term" value="P:brassinosteroid biosynthetic process"/>
    <property type="evidence" value="ECO:0007669"/>
    <property type="project" value="TreeGrafter"/>
</dbReference>
<dbReference type="EMBL" id="PGOL01001733">
    <property type="protein sequence ID" value="PKI54972.1"/>
    <property type="molecule type" value="Genomic_DNA"/>
</dbReference>
<dbReference type="InterPro" id="IPR002401">
    <property type="entry name" value="Cyt_P450_E_grp-I"/>
</dbReference>
<dbReference type="STRING" id="22663.A0A2I0JFC9"/>
<evidence type="ECO:0000313" key="9">
    <source>
        <dbReference type="EMBL" id="PKI54972.1"/>
    </source>
</evidence>
<dbReference type="PANTHER" id="PTHR24286:SF235">
    <property type="entry name" value="CYTOCHROME P450"/>
    <property type="match status" value="1"/>
</dbReference>
<evidence type="ECO:0000313" key="10">
    <source>
        <dbReference type="Proteomes" id="UP000233551"/>
    </source>
</evidence>
<dbReference type="PRINTS" id="PR00463">
    <property type="entry name" value="EP450I"/>
</dbReference>
<comment type="subcellular location">
    <subcellularLocation>
        <location evidence="1">Membrane</location>
        <topology evidence="1">Single-pass membrane protein</topology>
    </subcellularLocation>
</comment>
<dbReference type="PROSITE" id="PS00086">
    <property type="entry name" value="CYTOCHROME_P450"/>
    <property type="match status" value="1"/>
</dbReference>
<dbReference type="PANTHER" id="PTHR24286">
    <property type="entry name" value="CYTOCHROME P450 26"/>
    <property type="match status" value="1"/>
</dbReference>
<dbReference type="GO" id="GO:0016125">
    <property type="term" value="P:sterol metabolic process"/>
    <property type="evidence" value="ECO:0007669"/>
    <property type="project" value="TreeGrafter"/>
</dbReference>
<evidence type="ECO:0000256" key="6">
    <source>
        <dbReference type="ARBA" id="ARBA00023004"/>
    </source>
</evidence>
<dbReference type="Gene3D" id="1.10.630.10">
    <property type="entry name" value="Cytochrome P450"/>
    <property type="match status" value="1"/>
</dbReference>
<dbReference type="GO" id="GO:0016705">
    <property type="term" value="F:oxidoreductase activity, acting on paired donors, with incorporation or reduction of molecular oxygen"/>
    <property type="evidence" value="ECO:0007669"/>
    <property type="project" value="InterPro"/>
</dbReference>
<dbReference type="AlphaFoldDB" id="A0A2I0JFC9"/>
<evidence type="ECO:0000256" key="5">
    <source>
        <dbReference type="ARBA" id="ARBA00022989"/>
    </source>
</evidence>
<dbReference type="GO" id="GO:0004497">
    <property type="term" value="F:monooxygenase activity"/>
    <property type="evidence" value="ECO:0007669"/>
    <property type="project" value="UniProtKB-KW"/>
</dbReference>
<evidence type="ECO:0000256" key="4">
    <source>
        <dbReference type="ARBA" id="ARBA00022723"/>
    </source>
</evidence>
<organism evidence="9 10">
    <name type="scientific">Punica granatum</name>
    <name type="common">Pomegranate</name>
    <dbReference type="NCBI Taxonomy" id="22663"/>
    <lineage>
        <taxon>Eukaryota</taxon>
        <taxon>Viridiplantae</taxon>
        <taxon>Streptophyta</taxon>
        <taxon>Embryophyta</taxon>
        <taxon>Tracheophyta</taxon>
        <taxon>Spermatophyta</taxon>
        <taxon>Magnoliopsida</taxon>
        <taxon>eudicotyledons</taxon>
        <taxon>Gunneridae</taxon>
        <taxon>Pentapetalae</taxon>
        <taxon>rosids</taxon>
        <taxon>malvids</taxon>
        <taxon>Myrtales</taxon>
        <taxon>Lythraceae</taxon>
        <taxon>Punica</taxon>
    </lineage>
</organism>
<dbReference type="InterPro" id="IPR001128">
    <property type="entry name" value="Cyt_P450"/>
</dbReference>
<dbReference type="Proteomes" id="UP000233551">
    <property type="component" value="Unassembled WGS sequence"/>
</dbReference>
<keyword evidence="5" id="KW-0472">Membrane</keyword>
<name>A0A2I0JFC9_PUNGR</name>
<keyword evidence="4 7" id="KW-0479">Metal-binding</keyword>
<dbReference type="GO" id="GO:0010268">
    <property type="term" value="P:brassinosteroid homeostasis"/>
    <property type="evidence" value="ECO:0007669"/>
    <property type="project" value="TreeGrafter"/>
</dbReference>
<keyword evidence="5" id="KW-1133">Transmembrane helix</keyword>
<keyword evidence="8" id="KW-0560">Oxidoreductase</keyword>
<dbReference type="GO" id="GO:0020037">
    <property type="term" value="F:heme binding"/>
    <property type="evidence" value="ECO:0007669"/>
    <property type="project" value="InterPro"/>
</dbReference>
<dbReference type="InterPro" id="IPR017972">
    <property type="entry name" value="Cyt_P450_CS"/>
</dbReference>
<keyword evidence="10" id="KW-1185">Reference proteome</keyword>
<comment type="similarity">
    <text evidence="2 8">Belongs to the cytochrome P450 family.</text>
</comment>
<dbReference type="Pfam" id="PF00067">
    <property type="entry name" value="p450"/>
    <property type="match status" value="1"/>
</dbReference>
<keyword evidence="7 8" id="KW-0349">Heme</keyword>
<proteinExistence type="inferred from homology"/>
<protein>
    <submittedName>
        <fullName evidence="9">Uncharacterized protein</fullName>
    </submittedName>
</protein>
<dbReference type="GO" id="GO:0016020">
    <property type="term" value="C:membrane"/>
    <property type="evidence" value="ECO:0007669"/>
    <property type="project" value="UniProtKB-SubCell"/>
</dbReference>
<feature type="binding site" description="axial binding residue" evidence="7">
    <location>
        <position position="109"/>
    </location>
    <ligand>
        <name>heme</name>
        <dbReference type="ChEBI" id="CHEBI:30413"/>
    </ligand>
    <ligandPart>
        <name>Fe</name>
        <dbReference type="ChEBI" id="CHEBI:18248"/>
    </ligandPart>
</feature>
<evidence type="ECO:0000256" key="7">
    <source>
        <dbReference type="PIRSR" id="PIRSR602401-1"/>
    </source>
</evidence>
<keyword evidence="3" id="KW-0812">Transmembrane</keyword>